<feature type="non-terminal residue" evidence="1">
    <location>
        <position position="1"/>
    </location>
</feature>
<dbReference type="EMBL" id="BARU01018172">
    <property type="protein sequence ID" value="GAH53339.1"/>
    <property type="molecule type" value="Genomic_DNA"/>
</dbReference>
<sequence>ETKKYMKEWFKNHPENIKKSQKKYYKNNREERLRSSRQWAINNYERVKESARNWRKDKWRTDLKFNLTSKVFRGINLSIKKNKKGGMWEKLAGYTCKDLMKHFKKTIPKGYTWEDYLQGKLQMDHIIPISAFNYTKPENLSFKKCWSLKNIRLLPVRENKIKRTSLIKPFQQPLEL</sequence>
<gene>
    <name evidence="1" type="ORF">S03H2_30059</name>
</gene>
<name>X1HHM8_9ZZZZ</name>
<accession>X1HHM8</accession>
<organism evidence="1">
    <name type="scientific">marine sediment metagenome</name>
    <dbReference type="NCBI Taxonomy" id="412755"/>
    <lineage>
        <taxon>unclassified sequences</taxon>
        <taxon>metagenomes</taxon>
        <taxon>ecological metagenomes</taxon>
    </lineage>
</organism>
<protein>
    <submittedName>
        <fullName evidence="1">Uncharacterized protein</fullName>
    </submittedName>
</protein>
<evidence type="ECO:0000313" key="1">
    <source>
        <dbReference type="EMBL" id="GAH53339.1"/>
    </source>
</evidence>
<comment type="caution">
    <text evidence="1">The sequence shown here is derived from an EMBL/GenBank/DDBJ whole genome shotgun (WGS) entry which is preliminary data.</text>
</comment>
<proteinExistence type="predicted"/>
<dbReference type="AlphaFoldDB" id="X1HHM8"/>
<reference evidence="1" key="1">
    <citation type="journal article" date="2014" name="Front. Microbiol.">
        <title>High frequency of phylogenetically diverse reductive dehalogenase-homologous genes in deep subseafloor sedimentary metagenomes.</title>
        <authorList>
            <person name="Kawai M."/>
            <person name="Futagami T."/>
            <person name="Toyoda A."/>
            <person name="Takaki Y."/>
            <person name="Nishi S."/>
            <person name="Hori S."/>
            <person name="Arai W."/>
            <person name="Tsubouchi T."/>
            <person name="Morono Y."/>
            <person name="Uchiyama I."/>
            <person name="Ito T."/>
            <person name="Fujiyama A."/>
            <person name="Inagaki F."/>
            <person name="Takami H."/>
        </authorList>
    </citation>
    <scope>NUCLEOTIDE SEQUENCE</scope>
    <source>
        <strain evidence="1">Expedition CK06-06</strain>
    </source>
</reference>